<dbReference type="OrthoDB" id="5089392at2759"/>
<feature type="compositionally biased region" description="Low complexity" evidence="1">
    <location>
        <begin position="95"/>
        <end position="108"/>
    </location>
</feature>
<feature type="compositionally biased region" description="Polar residues" evidence="1">
    <location>
        <begin position="21"/>
        <end position="50"/>
    </location>
</feature>
<accession>A0A6A6TY71</accession>
<gene>
    <name evidence="2" type="ORF">BT63DRAFT_430190</name>
</gene>
<feature type="compositionally biased region" description="Polar residues" evidence="1">
    <location>
        <begin position="75"/>
        <end position="94"/>
    </location>
</feature>
<evidence type="ECO:0000256" key="1">
    <source>
        <dbReference type="SAM" id="MobiDB-lite"/>
    </source>
</evidence>
<dbReference type="Proteomes" id="UP000799302">
    <property type="component" value="Unassembled WGS sequence"/>
</dbReference>
<dbReference type="EMBL" id="MU004244">
    <property type="protein sequence ID" value="KAF2663943.1"/>
    <property type="molecule type" value="Genomic_DNA"/>
</dbReference>
<reference evidence="2" key="1">
    <citation type="journal article" date="2020" name="Stud. Mycol.">
        <title>101 Dothideomycetes genomes: a test case for predicting lifestyles and emergence of pathogens.</title>
        <authorList>
            <person name="Haridas S."/>
            <person name="Albert R."/>
            <person name="Binder M."/>
            <person name="Bloem J."/>
            <person name="Labutti K."/>
            <person name="Salamov A."/>
            <person name="Andreopoulos B."/>
            <person name="Baker S."/>
            <person name="Barry K."/>
            <person name="Bills G."/>
            <person name="Bluhm B."/>
            <person name="Cannon C."/>
            <person name="Castanera R."/>
            <person name="Culley D."/>
            <person name="Daum C."/>
            <person name="Ezra D."/>
            <person name="Gonzalez J."/>
            <person name="Henrissat B."/>
            <person name="Kuo A."/>
            <person name="Liang C."/>
            <person name="Lipzen A."/>
            <person name="Lutzoni F."/>
            <person name="Magnuson J."/>
            <person name="Mondo S."/>
            <person name="Nolan M."/>
            <person name="Ohm R."/>
            <person name="Pangilinan J."/>
            <person name="Park H.-J."/>
            <person name="Ramirez L."/>
            <person name="Alfaro M."/>
            <person name="Sun H."/>
            <person name="Tritt A."/>
            <person name="Yoshinaga Y."/>
            <person name="Zwiers L.-H."/>
            <person name="Turgeon B."/>
            <person name="Goodwin S."/>
            <person name="Spatafora J."/>
            <person name="Crous P."/>
            <person name="Grigoriev I."/>
        </authorList>
    </citation>
    <scope>NUCLEOTIDE SEQUENCE</scope>
    <source>
        <strain evidence="2">CBS 115976</strain>
    </source>
</reference>
<protein>
    <submittedName>
        <fullName evidence="2">Uncharacterized protein</fullName>
    </submittedName>
</protein>
<feature type="compositionally biased region" description="Polar residues" evidence="1">
    <location>
        <begin position="109"/>
        <end position="136"/>
    </location>
</feature>
<evidence type="ECO:0000313" key="2">
    <source>
        <dbReference type="EMBL" id="KAF2663943.1"/>
    </source>
</evidence>
<organism evidence="2 3">
    <name type="scientific">Microthyrium microscopicum</name>
    <dbReference type="NCBI Taxonomy" id="703497"/>
    <lineage>
        <taxon>Eukaryota</taxon>
        <taxon>Fungi</taxon>
        <taxon>Dikarya</taxon>
        <taxon>Ascomycota</taxon>
        <taxon>Pezizomycotina</taxon>
        <taxon>Dothideomycetes</taxon>
        <taxon>Dothideomycetes incertae sedis</taxon>
        <taxon>Microthyriales</taxon>
        <taxon>Microthyriaceae</taxon>
        <taxon>Microthyrium</taxon>
    </lineage>
</organism>
<dbReference type="AlphaFoldDB" id="A0A6A6TY71"/>
<proteinExistence type="predicted"/>
<keyword evidence="3" id="KW-1185">Reference proteome</keyword>
<evidence type="ECO:0000313" key="3">
    <source>
        <dbReference type="Proteomes" id="UP000799302"/>
    </source>
</evidence>
<feature type="region of interest" description="Disordered" evidence="1">
    <location>
        <begin position="1"/>
        <end position="182"/>
    </location>
</feature>
<sequence length="182" mass="19748">MSPRPSQFKDLSIKSEVGEPTSPTSSTYSAEPNTTAADLEESIQSPTSKSFFGAISTKFNKTRSRSPSPAPPQANTPRATTPKPRNSRTVSQQITSSTPMSPTSTMTSYHASRQFSSDSTATAVSIDSPTRDSFSAPSPKRTDSSQSNFQRMSYGRHSGDWLFGGASFTNAMKKTFRPRRDS</sequence>
<name>A0A6A6TY71_9PEZI</name>